<keyword evidence="3" id="KW-1185">Reference proteome</keyword>
<dbReference type="AlphaFoldDB" id="A0A939PKB9"/>
<dbReference type="Pfam" id="PF05257">
    <property type="entry name" value="CHAP"/>
    <property type="match status" value="1"/>
</dbReference>
<evidence type="ECO:0000313" key="3">
    <source>
        <dbReference type="Proteomes" id="UP000669179"/>
    </source>
</evidence>
<evidence type="ECO:0000313" key="2">
    <source>
        <dbReference type="EMBL" id="MBO2450754.1"/>
    </source>
</evidence>
<accession>A0A939PKB9</accession>
<dbReference type="RefSeq" id="WP_208258637.1">
    <property type="nucleotide sequence ID" value="NZ_JAGEOJ010000011.1"/>
</dbReference>
<organism evidence="2 3">
    <name type="scientific">Actinomadura barringtoniae</name>
    <dbReference type="NCBI Taxonomy" id="1427535"/>
    <lineage>
        <taxon>Bacteria</taxon>
        <taxon>Bacillati</taxon>
        <taxon>Actinomycetota</taxon>
        <taxon>Actinomycetes</taxon>
        <taxon>Streptosporangiales</taxon>
        <taxon>Thermomonosporaceae</taxon>
        <taxon>Actinomadura</taxon>
    </lineage>
</organism>
<dbReference type="InterPro" id="IPR038765">
    <property type="entry name" value="Papain-like_cys_pep_sf"/>
</dbReference>
<feature type="domain" description="Peptidase C51" evidence="1">
    <location>
        <begin position="43"/>
        <end position="129"/>
    </location>
</feature>
<dbReference type="EMBL" id="JAGEOJ010000011">
    <property type="protein sequence ID" value="MBO2450754.1"/>
    <property type="molecule type" value="Genomic_DNA"/>
</dbReference>
<dbReference type="Gene3D" id="3.90.1720.10">
    <property type="entry name" value="endopeptidase domain like (from Nostoc punctiforme)"/>
    <property type="match status" value="1"/>
</dbReference>
<reference evidence="2" key="1">
    <citation type="submission" date="2021-03" db="EMBL/GenBank/DDBJ databases">
        <authorList>
            <person name="Kanchanasin P."/>
            <person name="Saeng-In P."/>
            <person name="Phongsopitanun W."/>
            <person name="Yuki M."/>
            <person name="Kudo T."/>
            <person name="Ohkuma M."/>
            <person name="Tanasupawat S."/>
        </authorList>
    </citation>
    <scope>NUCLEOTIDE SEQUENCE</scope>
    <source>
        <strain evidence="2">GKU 128</strain>
    </source>
</reference>
<sequence length="328" mass="35530">MDPVGKKLLDIAKDQLGYTEKGDGYTKFGDWYAKNIDGDHDSYFKTAPWCDMFLAWAADKAGVQDSAGQFASTIDHAKWFKKQDAWGTKPEPGAIVFFDWSGSHDVDQIDHVGIVEKVDGSTLTTIEGNNGGYKLARATRDMDQVVGFGYPGKVKVATETTAKYAPRHAAPAPTVEHLTPDTGATNVQHDKPVHHTPLPNQEMILGGLLALVLCGTVALAAGKAAAAMTPTSPPVRVRKRGKHHRVTPVELPAEITPAVLEEAETATTIMPALSLAAAHEAEDREFWGRIAPLAEDEELSFWDSLHAESTLSTAARERAEYATTPGFR</sequence>
<dbReference type="SUPFAM" id="SSF54001">
    <property type="entry name" value="Cysteine proteinases"/>
    <property type="match status" value="1"/>
</dbReference>
<gene>
    <name evidence="2" type="ORF">J4573_26885</name>
</gene>
<dbReference type="Proteomes" id="UP000669179">
    <property type="component" value="Unassembled WGS sequence"/>
</dbReference>
<dbReference type="InterPro" id="IPR007921">
    <property type="entry name" value="CHAP_dom"/>
</dbReference>
<name>A0A939PKB9_9ACTN</name>
<protein>
    <submittedName>
        <fullName evidence="2">CHAP domain-containing protein</fullName>
    </submittedName>
</protein>
<proteinExistence type="predicted"/>
<evidence type="ECO:0000259" key="1">
    <source>
        <dbReference type="Pfam" id="PF05257"/>
    </source>
</evidence>
<comment type="caution">
    <text evidence="2">The sequence shown here is derived from an EMBL/GenBank/DDBJ whole genome shotgun (WGS) entry which is preliminary data.</text>
</comment>